<comment type="caution">
    <text evidence="3">The sequence shown here is derived from an EMBL/GenBank/DDBJ whole genome shotgun (WGS) entry which is preliminary data.</text>
</comment>
<dbReference type="Proteomes" id="UP000017938">
    <property type="component" value="Unassembled WGS sequence"/>
</dbReference>
<dbReference type="InterPro" id="IPR038763">
    <property type="entry name" value="DHH_sf"/>
</dbReference>
<dbReference type="Pfam" id="PF01368">
    <property type="entry name" value="DHH"/>
    <property type="match status" value="1"/>
</dbReference>
<dbReference type="InterPro" id="IPR051319">
    <property type="entry name" value="Oligoribo/pAp-PDE_c-di-AMP_PDE"/>
</dbReference>
<dbReference type="AlphaFoldDB" id="R6T935"/>
<reference evidence="3" key="1">
    <citation type="submission" date="2012-11" db="EMBL/GenBank/DDBJ databases">
        <title>Dependencies among metagenomic species, viruses, plasmids and units of genetic variation.</title>
        <authorList>
            <person name="Nielsen H.B."/>
            <person name="Almeida M."/>
            <person name="Juncker A.S."/>
            <person name="Rasmussen S."/>
            <person name="Li J."/>
            <person name="Sunagawa S."/>
            <person name="Plichta D."/>
            <person name="Gautier L."/>
            <person name="Le Chatelier E."/>
            <person name="Peletier E."/>
            <person name="Bonde I."/>
            <person name="Nielsen T."/>
            <person name="Manichanh C."/>
            <person name="Arumugam M."/>
            <person name="Batto J."/>
            <person name="Santos M.B.Q.D."/>
            <person name="Blom N."/>
            <person name="Borruel N."/>
            <person name="Burgdorf K.S."/>
            <person name="Boumezbeur F."/>
            <person name="Casellas F."/>
            <person name="Dore J."/>
            <person name="Guarner F."/>
            <person name="Hansen T."/>
            <person name="Hildebrand F."/>
            <person name="Kaas R.S."/>
            <person name="Kennedy S."/>
            <person name="Kristiansen K."/>
            <person name="Kultima J.R."/>
            <person name="Leonard P."/>
            <person name="Levenez F."/>
            <person name="Lund O."/>
            <person name="Moumen B."/>
            <person name="Le Paslier D."/>
            <person name="Pons N."/>
            <person name="Pedersen O."/>
            <person name="Prifti E."/>
            <person name="Qin J."/>
            <person name="Raes J."/>
            <person name="Tap J."/>
            <person name="Tims S."/>
            <person name="Ussery D.W."/>
            <person name="Yamada T."/>
            <person name="MetaHit consortium"/>
            <person name="Renault P."/>
            <person name="Sicheritz-Ponten T."/>
            <person name="Bork P."/>
            <person name="Wang J."/>
            <person name="Brunak S."/>
            <person name="Ehrlich S.D."/>
        </authorList>
    </citation>
    <scope>NUCLEOTIDE SEQUENCE [LARGE SCALE GENOMIC DNA]</scope>
</reference>
<gene>
    <name evidence="3" type="ORF">BN580_00637</name>
    <name evidence="4" type="ORF">MR241_03450</name>
</gene>
<sequence length="330" mass="35783">MPQNNITLDEIAEFFREKDNFVLICHKRPDGDTLGSALALRRALEYMDKKAEIICANTPSPNNEFLFDGEYFPAFDPEDMNGIPVSVDVASEELLGDLQPEWGGKIMLKIDHHETSDDFAKLNYTDPTAAACGEIIFDLVGLLGVPYDVCAEPLYAAISSDTGGFRYSNTTSRTHRAAAELLDAGAENAFIDHMLYESRTQSEIRALTAAYASMRYYLDGRVAMVVITNDDKKRLNLREEDLGIISPITREISGVIVGITMKQSRVDPTKFKISVRSEPGFPANELCAAFGGGGHPCAAGAEIPAANAKVAAALVLKHITASGDGLAVTD</sequence>
<dbReference type="InterPro" id="IPR003156">
    <property type="entry name" value="DHHA1_dom"/>
</dbReference>
<dbReference type="EMBL" id="JALEMU010000056">
    <property type="protein sequence ID" value="MCI5755334.1"/>
    <property type="molecule type" value="Genomic_DNA"/>
</dbReference>
<proteinExistence type="predicted"/>
<feature type="domain" description="DHHA1" evidence="2">
    <location>
        <begin position="266"/>
        <end position="311"/>
    </location>
</feature>
<dbReference type="EMBL" id="CBFW010000015">
    <property type="protein sequence ID" value="CDC69908.1"/>
    <property type="molecule type" value="Genomic_DNA"/>
</dbReference>
<accession>R6T935</accession>
<reference evidence="4 6" key="2">
    <citation type="submission" date="2022-03" db="EMBL/GenBank/DDBJ databases">
        <title>Metagenome-assembled genomes from swine fecal metagenomes.</title>
        <authorList>
            <person name="Holman D.B."/>
            <person name="Kommadath A."/>
        </authorList>
    </citation>
    <scope>NUCLEOTIDE SEQUENCE [LARGE SCALE GENOMIC DNA]</scope>
    <source>
        <strain evidence="4">SUG147</strain>
    </source>
</reference>
<name>R6T935_9BACT</name>
<dbReference type="SUPFAM" id="SSF64182">
    <property type="entry name" value="DHH phosphoesterases"/>
    <property type="match status" value="1"/>
</dbReference>
<feature type="domain" description="DDH" evidence="1">
    <location>
        <begin position="21"/>
        <end position="141"/>
    </location>
</feature>
<evidence type="ECO:0000313" key="3">
    <source>
        <dbReference type="EMBL" id="CDC69908.1"/>
    </source>
</evidence>
<evidence type="ECO:0000259" key="1">
    <source>
        <dbReference type="Pfam" id="PF01368"/>
    </source>
</evidence>
<protein>
    <submittedName>
        <fullName evidence="4">Bifunctional oligoribonuclease/PAP phosphatase NrnA</fullName>
    </submittedName>
    <submittedName>
        <fullName evidence="3">Exopolyphosphatase-related proteins</fullName>
    </submittedName>
</protein>
<evidence type="ECO:0000313" key="4">
    <source>
        <dbReference type="EMBL" id="MCI5755334.1"/>
    </source>
</evidence>
<dbReference type="PANTHER" id="PTHR47618">
    <property type="entry name" value="BIFUNCTIONAL OLIGORIBONUCLEASE AND PAP PHOSPHATASE NRNA"/>
    <property type="match status" value="1"/>
</dbReference>
<dbReference type="Proteomes" id="UP001139365">
    <property type="component" value="Unassembled WGS sequence"/>
</dbReference>
<evidence type="ECO:0000259" key="2">
    <source>
        <dbReference type="Pfam" id="PF02272"/>
    </source>
</evidence>
<dbReference type="Gene3D" id="3.10.310.30">
    <property type="match status" value="1"/>
</dbReference>
<evidence type="ECO:0000313" key="5">
    <source>
        <dbReference type="Proteomes" id="UP000017938"/>
    </source>
</evidence>
<evidence type="ECO:0000313" key="6">
    <source>
        <dbReference type="Proteomes" id="UP001139365"/>
    </source>
</evidence>
<dbReference type="PANTHER" id="PTHR47618:SF1">
    <property type="entry name" value="BIFUNCTIONAL OLIGORIBONUCLEASE AND PAP PHOSPHATASE NRNA"/>
    <property type="match status" value="1"/>
</dbReference>
<dbReference type="Gene3D" id="3.90.1640.10">
    <property type="entry name" value="inorganic pyrophosphatase (n-terminal core)"/>
    <property type="match status" value="1"/>
</dbReference>
<dbReference type="STRING" id="1263015.BN580_00637"/>
<dbReference type="Pfam" id="PF02272">
    <property type="entry name" value="DHHA1"/>
    <property type="match status" value="1"/>
</dbReference>
<dbReference type="InterPro" id="IPR001667">
    <property type="entry name" value="DDH_dom"/>
</dbReference>
<organism evidence="3 5">
    <name type="scientific">Candidatus Colimorpha enterica</name>
    <dbReference type="NCBI Taxonomy" id="3083063"/>
    <lineage>
        <taxon>Bacteria</taxon>
        <taxon>Pseudomonadati</taxon>
        <taxon>Bacteroidota</taxon>
        <taxon>Bacteroidia</taxon>
        <taxon>Bacteroidales</taxon>
        <taxon>Candidatus Colimorpha</taxon>
    </lineage>
</organism>
<dbReference type="GO" id="GO:0003676">
    <property type="term" value="F:nucleic acid binding"/>
    <property type="evidence" value="ECO:0007669"/>
    <property type="project" value="InterPro"/>
</dbReference>